<reference evidence="3 4" key="1">
    <citation type="submission" date="2017-01" db="EMBL/GenBank/DDBJ databases">
        <title>Whole-Genome Shotgun Sequencing of Two beta-Proteobacterial Species in Search of the Bulgecin Biosynthetic Cluster.</title>
        <authorList>
            <person name="Horsman M.E."/>
            <person name="Marous D.R."/>
            <person name="Li R."/>
            <person name="Oliver R.A."/>
            <person name="Byun B."/>
            <person name="Emrich S.J."/>
            <person name="Boggess B."/>
            <person name="Townsend C.A."/>
            <person name="Mobashery S."/>
        </authorList>
    </citation>
    <scope>NUCLEOTIDE SEQUENCE [LARGE SCALE GENOMIC DNA]</scope>
    <source>
        <strain evidence="3 4">ATCC 31363</strain>
    </source>
</reference>
<accession>A0A2A4EPX7</accession>
<keyword evidence="2" id="KW-1133">Transmembrane helix</keyword>
<feature type="transmembrane region" description="Helical" evidence="2">
    <location>
        <begin position="111"/>
        <end position="133"/>
    </location>
</feature>
<evidence type="ECO:0008006" key="5">
    <source>
        <dbReference type="Google" id="ProtNLM"/>
    </source>
</evidence>
<name>A0A2A4EPX7_9BURK</name>
<protein>
    <recommendedName>
        <fullName evidence="5">DUF1700 domain-containing protein</fullName>
    </recommendedName>
</protein>
<keyword evidence="2" id="KW-0812">Transmembrane</keyword>
<feature type="transmembrane region" description="Helical" evidence="2">
    <location>
        <begin position="351"/>
        <end position="373"/>
    </location>
</feature>
<dbReference type="AlphaFoldDB" id="A0A2A4EPX7"/>
<organism evidence="3 4">
    <name type="scientific">Paraburkholderia acidicola</name>
    <dbReference type="NCBI Taxonomy" id="1912599"/>
    <lineage>
        <taxon>Bacteria</taxon>
        <taxon>Pseudomonadati</taxon>
        <taxon>Pseudomonadota</taxon>
        <taxon>Betaproteobacteria</taxon>
        <taxon>Burkholderiales</taxon>
        <taxon>Burkholderiaceae</taxon>
        <taxon>Paraburkholderia</taxon>
    </lineage>
</organism>
<gene>
    <name evidence="3" type="ORF">BWP39_22635</name>
</gene>
<proteinExistence type="predicted"/>
<evidence type="ECO:0000256" key="2">
    <source>
        <dbReference type="SAM" id="Phobius"/>
    </source>
</evidence>
<evidence type="ECO:0000256" key="1">
    <source>
        <dbReference type="SAM" id="MobiDB-lite"/>
    </source>
</evidence>
<sequence>MTQDEFIQKLRHELGNFPKQAVDEIIADYREYFSDALAAGRSEAEVVAALGDPVKLARELKAQATFRQWETRRSFGNLIRVVMSIAGLGLLQLLLLIPFMIYLFILTVGYMASAALMVAGLVTVVALGSHHLFGWPSFDSLPFSFSSGSSHVSQPAGSVSIEKNAAQQAKSKDSDDEDDDSDNDNSDSKGDLRYAIGNLKGFTVAGDRFVVQPRPGTRLSVVTPVGPLELKDEDGKLKIDTVGGVRDLFIVKPDGTWSIARKDVIAFNMKNDDDDTRVSIARTGSDSKSMAWSISNGDDHVSFVEGATGEKAHLSLRSGSDSVVIDNDRVAIKSDGDNVVIVGPHGSGIGAMVYGFGMLVAGVVGLWLCMWLTRITWRGLVRYVRRQLDLITARLDEGQST</sequence>
<comment type="caution">
    <text evidence="3">The sequence shown here is derived from an EMBL/GenBank/DDBJ whole genome shotgun (WGS) entry which is preliminary data.</text>
</comment>
<keyword evidence="2" id="KW-0472">Membrane</keyword>
<dbReference type="EMBL" id="MTZV01000006">
    <property type="protein sequence ID" value="PCE22478.1"/>
    <property type="molecule type" value="Genomic_DNA"/>
</dbReference>
<dbReference type="RefSeq" id="WP_096724257.1">
    <property type="nucleotide sequence ID" value="NZ_MTZV01000006.1"/>
</dbReference>
<feature type="region of interest" description="Disordered" evidence="1">
    <location>
        <begin position="162"/>
        <end position="192"/>
    </location>
</feature>
<evidence type="ECO:0000313" key="4">
    <source>
        <dbReference type="Proteomes" id="UP000218022"/>
    </source>
</evidence>
<feature type="compositionally biased region" description="Acidic residues" evidence="1">
    <location>
        <begin position="174"/>
        <end position="185"/>
    </location>
</feature>
<dbReference type="OrthoDB" id="9804829at2"/>
<evidence type="ECO:0000313" key="3">
    <source>
        <dbReference type="EMBL" id="PCE22478.1"/>
    </source>
</evidence>
<dbReference type="Pfam" id="PF22564">
    <property type="entry name" value="HAAS"/>
    <property type="match status" value="1"/>
</dbReference>
<dbReference type="Proteomes" id="UP000218022">
    <property type="component" value="Unassembled WGS sequence"/>
</dbReference>
<feature type="transmembrane region" description="Helical" evidence="2">
    <location>
        <begin position="81"/>
        <end position="105"/>
    </location>
</feature>